<dbReference type="RefSeq" id="XP_028526133.1">
    <property type="nucleotide sequence ID" value="XM_028672832.1"/>
</dbReference>
<dbReference type="GeneID" id="39729542"/>
<dbReference type="GO" id="GO:0004483">
    <property type="term" value="F:methyltransferase cap1 activity"/>
    <property type="evidence" value="ECO:0007669"/>
    <property type="project" value="TreeGrafter"/>
</dbReference>
<organism evidence="3 4">
    <name type="scientific">Plasmodium gallinaceum</name>
    <dbReference type="NCBI Taxonomy" id="5849"/>
    <lineage>
        <taxon>Eukaryota</taxon>
        <taxon>Sar</taxon>
        <taxon>Alveolata</taxon>
        <taxon>Apicomplexa</taxon>
        <taxon>Aconoidasida</taxon>
        <taxon>Haemosporida</taxon>
        <taxon>Plasmodiidae</taxon>
        <taxon>Plasmodium</taxon>
        <taxon>Plasmodium (Haemamoeba)</taxon>
    </lineage>
</organism>
<feature type="transmembrane region" description="Helical" evidence="2">
    <location>
        <begin position="820"/>
        <end position="838"/>
    </location>
</feature>
<gene>
    <name evidence="3" type="ORF">PGAL8A_00101700</name>
</gene>
<feature type="region of interest" description="Disordered" evidence="1">
    <location>
        <begin position="999"/>
        <end position="1034"/>
    </location>
</feature>
<name>A0A1J1GPT9_PLAGA</name>
<keyword evidence="2" id="KW-0472">Membrane</keyword>
<comment type="caution">
    <text evidence="3">The sequence shown here is derived from an EMBL/GenBank/DDBJ whole genome shotgun (WGS) entry which is preliminary data.</text>
</comment>
<dbReference type="Gene3D" id="3.40.50.12760">
    <property type="match status" value="2"/>
</dbReference>
<evidence type="ECO:0000313" key="3">
    <source>
        <dbReference type="EMBL" id="CRG93311.1"/>
    </source>
</evidence>
<keyword evidence="4" id="KW-1185">Reference proteome</keyword>
<keyword evidence="2" id="KW-0812">Transmembrane</keyword>
<sequence>MNLKDLEELLDLKKYYNEICEKIVDKYKDVVNRFEYDKDIVRYIKTNKINDEIESEDWLYFYELLKDRKILERCIDMNNNKELILFNSFHLDEEASFISCLNYYIKVNRYNNVNHNWMGMSENPFSEYVSNNEISFYYHNNFKNKDDDKKFSSYINIPSNIEEKKNIDSTLEHKKFSPLYYLLYIQDNDKWISGINNSGNILHLKNIDYIWNKTVRENNKIKLFHLITSNSVKMDNIYYKLKKRDEELTAENIDIDKILCVSQLVCALGMLDIGGFYIMKVKLSFDNFLLSVFSILSICFKKIEVYRPSCCYLRDVVFLIGINFNGITSIFLSSLNNWVQSAQKELIYFSDTKNKDDKNENGEMTKTKNYLNSNIIPRKWIKNTFFQEYKNCIKHFIDYLIYYLKKCINVSNINLIKKNIENTKNTYVSKFFEENKIVDIKKKDKLLHKLVNIYEDKELLHKYVHTDNENDLLSKKEWGNYSENLDSCYTSDEAIYSNKKISKIKNMPFHIEKREAYFENIYSKNLDCNNNIKRYSKRIASLLKKIKYKNNKENMGEKELFQLDKEILKKRIFFMEKSFLLKQENEFQFLLQKQAYINNRNWFRTYLQNDISNFEKPFYLKKTIFKDILKCRYYLYYNNYHMHINSLRQILKQYEPLNITYVNYELECSVIDCLFILKNCANCDIFKDSKVLENFLVISTEISVYNFFSKFQDGHYVLLENGNANNIADEYELDEYKKSNVSFISVEKMYETRKPYKVFSELLINKLKKKNVCSLIYIDLNSIFPNFVHVVQKELKIKNYFVSSLIIAFNYLMKNGNMILRLSSALTFFTAGLIYILFCSFEKIEFFLPPSCDDINLDFYIYCYNFNENYVYRHYIQYIWDAIICNQYMDEKIFNKEDNRKVEMKERKRKCDIYFSTPINFIMNKYFVLLLKKFNSFYFKHHINICLSFAKEPKYFYHNKSLIKCLLTHFFKAYVIQNKGFSKLYKSININCDEFDEKKDETEDDEIEDSDEDEKDEKSEDEKELNEEENILKNSSSDSNYSIIYDYKNVPSEISISETVWESS</sequence>
<dbReference type="OMA" id="CINVSNT"/>
<dbReference type="VEuPathDB" id="PlasmoDB:PGAL8A_00101700"/>
<dbReference type="OrthoDB" id="429597at2759"/>
<evidence type="ECO:0000256" key="2">
    <source>
        <dbReference type="SAM" id="Phobius"/>
    </source>
</evidence>
<dbReference type="EMBL" id="CVMV01000015">
    <property type="protein sequence ID" value="CRG93311.1"/>
    <property type="molecule type" value="Genomic_DNA"/>
</dbReference>
<dbReference type="PANTHER" id="PTHR16121:SF2">
    <property type="entry name" value="CAP-SPECIFIC MRNA (NUCLEOSIDE-2'-O-)-METHYLTRANSFERASE 2"/>
    <property type="match status" value="1"/>
</dbReference>
<evidence type="ECO:0000313" key="4">
    <source>
        <dbReference type="Proteomes" id="UP000220797"/>
    </source>
</evidence>
<evidence type="ECO:0008006" key="5">
    <source>
        <dbReference type="Google" id="ProtNLM"/>
    </source>
</evidence>
<dbReference type="GO" id="GO:0006370">
    <property type="term" value="P:7-methylguanosine mRNA capping"/>
    <property type="evidence" value="ECO:0007669"/>
    <property type="project" value="TreeGrafter"/>
</dbReference>
<keyword evidence="2" id="KW-1133">Transmembrane helix</keyword>
<dbReference type="AlphaFoldDB" id="A0A1J1GPT9"/>
<dbReference type="GO" id="GO:0005737">
    <property type="term" value="C:cytoplasm"/>
    <property type="evidence" value="ECO:0007669"/>
    <property type="project" value="TreeGrafter"/>
</dbReference>
<proteinExistence type="predicted"/>
<dbReference type="GO" id="GO:0005634">
    <property type="term" value="C:nucleus"/>
    <property type="evidence" value="ECO:0007669"/>
    <property type="project" value="TreeGrafter"/>
</dbReference>
<accession>A0A1J1GPT9</accession>
<feature type="compositionally biased region" description="Acidic residues" evidence="1">
    <location>
        <begin position="1002"/>
        <end position="1015"/>
    </location>
</feature>
<protein>
    <recommendedName>
        <fullName evidence="5">Ribosomal RNA methyltransferase FtsJ domain-containing protein</fullName>
    </recommendedName>
</protein>
<dbReference type="PANTHER" id="PTHR16121">
    <property type="entry name" value="CAP-SPECIFIC MRNA (NUCLEOSIDE-2'-O-)-METHYLTRANSFERASE 1-RELATED"/>
    <property type="match status" value="1"/>
</dbReference>
<dbReference type="Proteomes" id="UP000220797">
    <property type="component" value="Unassembled WGS sequence"/>
</dbReference>
<dbReference type="InterPro" id="IPR050851">
    <property type="entry name" value="mRNA_Cap_2O-Ribose_MeTrfase"/>
</dbReference>
<evidence type="ECO:0000256" key="1">
    <source>
        <dbReference type="SAM" id="MobiDB-lite"/>
    </source>
</evidence>
<feature type="non-terminal residue" evidence="3">
    <location>
        <position position="1"/>
    </location>
</feature>
<reference evidence="3" key="1">
    <citation type="submission" date="2015-04" db="EMBL/GenBank/DDBJ databases">
        <authorList>
            <consortium name="Pathogen Informatics"/>
        </authorList>
    </citation>
    <scope>NUCLEOTIDE SEQUENCE [LARGE SCALE GENOMIC DNA]</scope>
    <source>
        <strain evidence="3">8A</strain>
    </source>
</reference>